<dbReference type="EMBL" id="MT143995">
    <property type="protein sequence ID" value="QJA45706.1"/>
    <property type="molecule type" value="Genomic_DNA"/>
</dbReference>
<accession>A0A6H1ZCR8</accession>
<evidence type="ECO:0000313" key="2">
    <source>
        <dbReference type="EMBL" id="QJA45706.1"/>
    </source>
</evidence>
<evidence type="ECO:0000256" key="1">
    <source>
        <dbReference type="SAM" id="MobiDB-lite"/>
    </source>
</evidence>
<organism evidence="2">
    <name type="scientific">viral metagenome</name>
    <dbReference type="NCBI Taxonomy" id="1070528"/>
    <lineage>
        <taxon>unclassified sequences</taxon>
        <taxon>metagenomes</taxon>
        <taxon>organismal metagenomes</taxon>
    </lineage>
</organism>
<dbReference type="AlphaFoldDB" id="A0A6H1ZCR8"/>
<feature type="region of interest" description="Disordered" evidence="1">
    <location>
        <begin position="317"/>
        <end position="369"/>
    </location>
</feature>
<sequence>MPFGSEAILEGARYKAQAEANRYAPIQAGIQGFTNAYFGSQQQAREDAKLKAQQDMQQAQLALQRQQFGLQQSQEQRLGEQARYGREEAASVRDEGRARALASLGIAPSGEFGETYAPVASLVAGQRETAGIREGAEFWMKMGEYERKIQKFDAELAALNRPQLNPAERTYLETLGRKRAELQAEAEAEASRPNGQKEVRKVEAEVRALAAKFQLFRGMGMNDAEAMSAAGVDMTRNESKSAADEAMRMFRHAVETGQKVPGYSRSFEEMSAGEMGAAYGDKGRDFAEAYRGTQQGSQAGAAPQAPRLQVPDEEAYGRLFGRGGTPGPEAPVPGSFSFPRSPGGFQRGNTPQAPQTPAPTPPPALVNASPGTEEIRAAREKLLATPSGRPGTSLTPREARALVEYAIQTQDRQLLQELHSRGVF</sequence>
<gene>
    <name evidence="5" type="ORF">MM415A00138_0029</name>
    <name evidence="3" type="ORF">MM415B00361_0009</name>
    <name evidence="2" type="ORF">TM448A00273_0032</name>
    <name evidence="4" type="ORF">TM448B00155_0026</name>
</gene>
<feature type="compositionally biased region" description="Pro residues" evidence="1">
    <location>
        <begin position="354"/>
        <end position="364"/>
    </location>
</feature>
<name>A0A6H1ZCR8_9ZZZZ</name>
<evidence type="ECO:0000313" key="4">
    <source>
        <dbReference type="EMBL" id="QJH93910.1"/>
    </source>
</evidence>
<dbReference type="EMBL" id="MT141549">
    <property type="protein sequence ID" value="QJA66089.1"/>
    <property type="molecule type" value="Genomic_DNA"/>
</dbReference>
<proteinExistence type="predicted"/>
<evidence type="ECO:0000313" key="5">
    <source>
        <dbReference type="EMBL" id="QJI05216.1"/>
    </source>
</evidence>
<dbReference type="EMBL" id="MT144593">
    <property type="protein sequence ID" value="QJH93910.1"/>
    <property type="molecule type" value="Genomic_DNA"/>
</dbReference>
<dbReference type="EMBL" id="MT145196">
    <property type="protein sequence ID" value="QJI05216.1"/>
    <property type="molecule type" value="Genomic_DNA"/>
</dbReference>
<reference evidence="2" key="1">
    <citation type="submission" date="2020-03" db="EMBL/GenBank/DDBJ databases">
        <title>The deep terrestrial virosphere.</title>
        <authorList>
            <person name="Holmfeldt K."/>
            <person name="Nilsson E."/>
            <person name="Simone D."/>
            <person name="Lopez-Fernandez M."/>
            <person name="Wu X."/>
            <person name="de Brujin I."/>
            <person name="Lundin D."/>
            <person name="Andersson A."/>
            <person name="Bertilsson S."/>
            <person name="Dopson M."/>
        </authorList>
    </citation>
    <scope>NUCLEOTIDE SEQUENCE</scope>
    <source>
        <strain evidence="5">MM415A00138</strain>
        <strain evidence="3">MM415B00361</strain>
        <strain evidence="2">TM448A00273</strain>
        <strain evidence="4">TM448B00155</strain>
    </source>
</reference>
<evidence type="ECO:0000313" key="3">
    <source>
        <dbReference type="EMBL" id="QJA66089.1"/>
    </source>
</evidence>
<protein>
    <submittedName>
        <fullName evidence="2">Uncharacterized protein</fullName>
    </submittedName>
</protein>